<protein>
    <recommendedName>
        <fullName evidence="1">Aminoglycoside phosphotransferase domain-containing protein</fullName>
    </recommendedName>
</protein>
<dbReference type="EMBL" id="PVTY01000018">
    <property type="protein sequence ID" value="PRZ12774.1"/>
    <property type="molecule type" value="Genomic_DNA"/>
</dbReference>
<evidence type="ECO:0000313" key="3">
    <source>
        <dbReference type="Proteomes" id="UP000238217"/>
    </source>
</evidence>
<reference evidence="2 3" key="1">
    <citation type="submission" date="2018-03" db="EMBL/GenBank/DDBJ databases">
        <title>Comparative analysis of microorganisms from saline springs in Andes Mountain Range, Colombia.</title>
        <authorList>
            <person name="Rubin E."/>
        </authorList>
    </citation>
    <scope>NUCLEOTIDE SEQUENCE [LARGE SCALE GENOMIC DNA]</scope>
    <source>
        <strain evidence="2 3">CG 35</strain>
    </source>
</reference>
<dbReference type="InterPro" id="IPR011009">
    <property type="entry name" value="Kinase-like_dom_sf"/>
</dbReference>
<dbReference type="Proteomes" id="UP000238217">
    <property type="component" value="Unassembled WGS sequence"/>
</dbReference>
<comment type="caution">
    <text evidence="2">The sequence shown here is derived from an EMBL/GenBank/DDBJ whole genome shotgun (WGS) entry which is preliminary data.</text>
</comment>
<keyword evidence="3" id="KW-1185">Reference proteome</keyword>
<proteinExistence type="predicted"/>
<dbReference type="Pfam" id="PF01636">
    <property type="entry name" value="APH"/>
    <property type="match status" value="1"/>
</dbReference>
<dbReference type="AlphaFoldDB" id="A0A2T0YD79"/>
<dbReference type="Gene3D" id="3.90.1200.10">
    <property type="match status" value="1"/>
</dbReference>
<evidence type="ECO:0000259" key="1">
    <source>
        <dbReference type="Pfam" id="PF01636"/>
    </source>
</evidence>
<name>A0A2T0YD79_9MICC</name>
<accession>A0A2T0YD79</accession>
<dbReference type="SUPFAM" id="SSF56112">
    <property type="entry name" value="Protein kinase-like (PK-like)"/>
    <property type="match status" value="1"/>
</dbReference>
<sequence length="428" mass="46101">MSKGMTPAELEARQLAFMESYDAHPPIAEAIQHTGVYATSVHLESLQHRPGAGVTGVYRVATGRPVMPRGGPAGAYTETSDHVDELYVGMTTEPVPADADGVVQSHSPYGRLSIWQHPLDPSLPGLRIATDPDSVRNVWGAGRDLISLETISYRPLRRAVIAAEFDDGTRLFLKVLRARRADELHTRHQLLLDAGIPAAVPVREPVLDVVALKEGPGESLAEYFLADGAAGAAPEQFIELLEKLPAEVMTLPAREAWTDRLSAYATAATSALPEAADRIRALVEHISAALPMTDRGPVVPTHGDFYEANLLMHGGEVSALLDVDSLGPGHRVDDLACFLGHLAVLPAVDARYIHVPAAFQRFAAGFAATVDAQALRVRTASVALSLVAGARDTRRQHWQAQAEHRLSCAEAVVGLRPPEPALPQWPRR</sequence>
<organism evidence="2 3">
    <name type="scientific">Nesterenkonia sandarakina</name>
    <dbReference type="NCBI Taxonomy" id="272918"/>
    <lineage>
        <taxon>Bacteria</taxon>
        <taxon>Bacillati</taxon>
        <taxon>Actinomycetota</taxon>
        <taxon>Actinomycetes</taxon>
        <taxon>Micrococcales</taxon>
        <taxon>Micrococcaceae</taxon>
        <taxon>Nesterenkonia</taxon>
    </lineage>
</organism>
<gene>
    <name evidence="2" type="ORF">BCL67_11822</name>
</gene>
<dbReference type="InterPro" id="IPR002575">
    <property type="entry name" value="Aminoglycoside_PTrfase"/>
</dbReference>
<evidence type="ECO:0000313" key="2">
    <source>
        <dbReference type="EMBL" id="PRZ12774.1"/>
    </source>
</evidence>
<feature type="domain" description="Aminoglycoside phosphotransferase" evidence="1">
    <location>
        <begin position="169"/>
        <end position="354"/>
    </location>
</feature>